<protein>
    <recommendedName>
        <fullName evidence="3">endo-1,3(4)-beta-glucanase</fullName>
        <ecNumber evidence="3">3.2.1.6</ecNumber>
    </recommendedName>
</protein>
<dbReference type="AlphaFoldDB" id="A0A9W8Y9V3"/>
<reference evidence="8" key="1">
    <citation type="submission" date="2022-10" db="EMBL/GenBank/DDBJ databases">
        <title>Tapping the CABI collections for fungal endophytes: first genome assemblies for Collariella, Neodidymelliopsis, Ascochyta clinopodiicola, Didymella pomorum, Didymosphaeria variabile, Neocosmospora piperis and Neocucurbitaria cava.</title>
        <authorList>
            <person name="Hill R."/>
        </authorList>
    </citation>
    <scope>NUCLEOTIDE SEQUENCE</scope>
    <source>
        <strain evidence="8">IMI 356814</strain>
    </source>
</reference>
<dbReference type="PANTHER" id="PTHR10963:SF24">
    <property type="entry name" value="GLYCOSIDASE C21B10.07-RELATED"/>
    <property type="match status" value="1"/>
</dbReference>
<evidence type="ECO:0000313" key="8">
    <source>
        <dbReference type="EMBL" id="KAJ4372176.1"/>
    </source>
</evidence>
<dbReference type="GO" id="GO:0009251">
    <property type="term" value="P:glucan catabolic process"/>
    <property type="evidence" value="ECO:0007669"/>
    <property type="project" value="TreeGrafter"/>
</dbReference>
<dbReference type="InterPro" id="IPR000757">
    <property type="entry name" value="Beta-glucanase-like"/>
</dbReference>
<feature type="region of interest" description="Disordered" evidence="6">
    <location>
        <begin position="290"/>
        <end position="309"/>
    </location>
</feature>
<dbReference type="PANTHER" id="PTHR10963">
    <property type="entry name" value="GLYCOSYL HYDROLASE-RELATED"/>
    <property type="match status" value="1"/>
</dbReference>
<keyword evidence="9" id="KW-1185">Reference proteome</keyword>
<dbReference type="FunFam" id="2.60.120.200:FF:000114">
    <property type="entry name" value="Probable endo-1,3(4)-beta-glucanase NFIA_089530"/>
    <property type="match status" value="1"/>
</dbReference>
<evidence type="ECO:0000256" key="5">
    <source>
        <dbReference type="ARBA" id="ARBA00023295"/>
    </source>
</evidence>
<dbReference type="SUPFAM" id="SSF49899">
    <property type="entry name" value="Concanavalin A-like lectins/glucanases"/>
    <property type="match status" value="1"/>
</dbReference>
<keyword evidence="5" id="KW-0326">Glycosidase</keyword>
<dbReference type="GO" id="GO:0052861">
    <property type="term" value="F:endo-1,3(4)-beta-glucanase activity"/>
    <property type="evidence" value="ECO:0007669"/>
    <property type="project" value="UniProtKB-EC"/>
</dbReference>
<name>A0A9W8Y9V3_9PLEO</name>
<gene>
    <name evidence="8" type="ORF">N0V83_003949</name>
</gene>
<dbReference type="Pfam" id="PF26113">
    <property type="entry name" value="GH16_XgeA"/>
    <property type="match status" value="1"/>
</dbReference>
<evidence type="ECO:0000259" key="7">
    <source>
        <dbReference type="PROSITE" id="PS51762"/>
    </source>
</evidence>
<comment type="similarity">
    <text evidence="2">Belongs to the glycosyl hydrolase 16 family.</text>
</comment>
<feature type="region of interest" description="Disordered" evidence="6">
    <location>
        <begin position="419"/>
        <end position="443"/>
    </location>
</feature>
<proteinExistence type="inferred from homology"/>
<dbReference type="CDD" id="cd02181">
    <property type="entry name" value="GH16_fungal_Lam16A_glucanase"/>
    <property type="match status" value="1"/>
</dbReference>
<evidence type="ECO:0000256" key="6">
    <source>
        <dbReference type="SAM" id="MobiDB-lite"/>
    </source>
</evidence>
<evidence type="ECO:0000256" key="2">
    <source>
        <dbReference type="ARBA" id="ARBA00006865"/>
    </source>
</evidence>
<dbReference type="InterPro" id="IPR013320">
    <property type="entry name" value="ConA-like_dom_sf"/>
</dbReference>
<comment type="caution">
    <text evidence="8">The sequence shown here is derived from an EMBL/GenBank/DDBJ whole genome shotgun (WGS) entry which is preliminary data.</text>
</comment>
<sequence length="546" mass="57352">MTDFYGNFDFFTEADPTEGFVQYVDEATARQTNLINTSSTAAVQWGVDTQNETPNGRPSIRIQSKKQYNSGLIILDVAHMPFGCGTWPAFWTVGPNWPDKGEIDILEGVNEQTNNGMTLHTGPGCSIGQDTSAQFSGDVSTSNCDVGAQDQAKNVGCSIEDPSKQSYGAGLNANGGGVFATQWAADAISVFFFPRDSIPADVLGESPDPSNWGLPSAKFTGACDIENTFKEQTIVFDTTFCGQWAGAIWADGSCAKKAATCDDFVRDNPEAFSEAYWTINALKIYQDNGEATTPSASSSPSQSTGLSLPLPIPTANSSLSVEIPPVFATTSTPVAISSASEIIASIPTTDFISQAPSATATVPATLLPGNETSPGVPSVSLQITQTHRASRTRRPTSAVDTQIAAPTGANGMAGFQWPAGGSGDDSPANTTGVSLPTTTQTPNQNSTVAAIRTTSPVQNTAQPSSIASLSEVPASIPSDTKDAAPAIPFVPADSNIVGEMETVYHTVYVTVTAGAEATPAPAARKARMARHIREHRQRLTKHNVRL</sequence>
<evidence type="ECO:0000256" key="3">
    <source>
        <dbReference type="ARBA" id="ARBA00012599"/>
    </source>
</evidence>
<feature type="compositionally biased region" description="Low complexity" evidence="6">
    <location>
        <begin position="434"/>
        <end position="443"/>
    </location>
</feature>
<accession>A0A9W8Y9V3</accession>
<dbReference type="InterPro" id="IPR050546">
    <property type="entry name" value="Glycosyl_Hydrlase_16"/>
</dbReference>
<dbReference type="PROSITE" id="PS51762">
    <property type="entry name" value="GH16_2"/>
    <property type="match status" value="1"/>
</dbReference>
<comment type="catalytic activity">
    <reaction evidence="1">
        <text>Endohydrolysis of (1-&gt;3)- or (1-&gt;4)-linkages in beta-D-glucans when the glucose residue whose reducing group is involved in the linkage to be hydrolyzed is itself substituted at C-3.</text>
        <dbReference type="EC" id="3.2.1.6"/>
    </reaction>
</comment>
<organism evidence="8 9">
    <name type="scientific">Neocucurbitaria cava</name>
    <dbReference type="NCBI Taxonomy" id="798079"/>
    <lineage>
        <taxon>Eukaryota</taxon>
        <taxon>Fungi</taxon>
        <taxon>Dikarya</taxon>
        <taxon>Ascomycota</taxon>
        <taxon>Pezizomycotina</taxon>
        <taxon>Dothideomycetes</taxon>
        <taxon>Pleosporomycetidae</taxon>
        <taxon>Pleosporales</taxon>
        <taxon>Pleosporineae</taxon>
        <taxon>Cucurbitariaceae</taxon>
        <taxon>Neocucurbitaria</taxon>
    </lineage>
</organism>
<feature type="domain" description="GH16" evidence="7">
    <location>
        <begin position="2"/>
        <end position="253"/>
    </location>
</feature>
<dbReference type="EMBL" id="JAPEUY010000006">
    <property type="protein sequence ID" value="KAJ4372176.1"/>
    <property type="molecule type" value="Genomic_DNA"/>
</dbReference>
<evidence type="ECO:0000313" key="9">
    <source>
        <dbReference type="Proteomes" id="UP001140560"/>
    </source>
</evidence>
<keyword evidence="4" id="KW-0378">Hydrolase</keyword>
<evidence type="ECO:0000256" key="1">
    <source>
        <dbReference type="ARBA" id="ARBA00000124"/>
    </source>
</evidence>
<dbReference type="EC" id="3.2.1.6" evidence="3"/>
<dbReference type="OrthoDB" id="192832at2759"/>
<evidence type="ECO:0000256" key="4">
    <source>
        <dbReference type="ARBA" id="ARBA00022801"/>
    </source>
</evidence>
<feature type="compositionally biased region" description="Low complexity" evidence="6">
    <location>
        <begin position="292"/>
        <end position="309"/>
    </location>
</feature>
<dbReference type="Gene3D" id="2.60.120.200">
    <property type="match status" value="1"/>
</dbReference>
<dbReference type="Proteomes" id="UP001140560">
    <property type="component" value="Unassembled WGS sequence"/>
</dbReference>